<protein>
    <submittedName>
        <fullName evidence="2">Uncharacterized protein</fullName>
    </submittedName>
</protein>
<sequence length="224" mass="25811">MKKIRIVAHYRQRLLFFNQLLALPLFQPDYLHLETSETSFADPGSPPSPSLIPMLIMGDFNFHAYAPQTIVIDYTTDTFLSSPPLDSSSSTSTHSQRSGLWRSKPNLATNQYFIDDLFQELDTFFFNQSLAQDIDLSASLPVPTPQEIWDALKLCVKKVVLRVNRRKCQWRARLIKRLQNKRKRLLELNSDTQELQDRIAPIEEQLSAIQIDLAKDQALRAGRH</sequence>
<evidence type="ECO:0000313" key="3">
    <source>
        <dbReference type="Proteomes" id="UP000054107"/>
    </source>
</evidence>
<keyword evidence="3" id="KW-1185">Reference proteome</keyword>
<proteinExistence type="predicted"/>
<dbReference type="Proteomes" id="UP000054107">
    <property type="component" value="Unassembled WGS sequence"/>
</dbReference>
<dbReference type="AlphaFoldDB" id="A0A0B7N4M8"/>
<organism evidence="2 3">
    <name type="scientific">Parasitella parasitica</name>
    <dbReference type="NCBI Taxonomy" id="35722"/>
    <lineage>
        <taxon>Eukaryota</taxon>
        <taxon>Fungi</taxon>
        <taxon>Fungi incertae sedis</taxon>
        <taxon>Mucoromycota</taxon>
        <taxon>Mucoromycotina</taxon>
        <taxon>Mucoromycetes</taxon>
        <taxon>Mucorales</taxon>
        <taxon>Mucorineae</taxon>
        <taxon>Mucoraceae</taxon>
        <taxon>Parasitella</taxon>
    </lineage>
</organism>
<dbReference type="EMBL" id="LN727601">
    <property type="protein sequence ID" value="CEP12352.1"/>
    <property type="molecule type" value="Genomic_DNA"/>
</dbReference>
<gene>
    <name evidence="2" type="primary">PARPA_06287.1 scaffold 21360</name>
</gene>
<reference evidence="2 3" key="1">
    <citation type="submission" date="2014-09" db="EMBL/GenBank/DDBJ databases">
        <authorList>
            <person name="Ellenberger Sabrina"/>
        </authorList>
    </citation>
    <scope>NUCLEOTIDE SEQUENCE [LARGE SCALE GENOMIC DNA]</scope>
    <source>
        <strain evidence="2 3">CBS 412.66</strain>
    </source>
</reference>
<evidence type="ECO:0000313" key="2">
    <source>
        <dbReference type="EMBL" id="CEP12352.1"/>
    </source>
</evidence>
<feature type="coiled-coil region" evidence="1">
    <location>
        <begin position="171"/>
        <end position="198"/>
    </location>
</feature>
<name>A0A0B7N4M8_9FUNG</name>
<accession>A0A0B7N4M8</accession>
<evidence type="ECO:0000256" key="1">
    <source>
        <dbReference type="SAM" id="Coils"/>
    </source>
</evidence>
<keyword evidence="1" id="KW-0175">Coiled coil</keyword>